<keyword evidence="2" id="KW-1185">Reference proteome</keyword>
<comment type="caution">
    <text evidence="1">The sequence shown here is derived from an EMBL/GenBank/DDBJ whole genome shotgun (WGS) entry which is preliminary data.</text>
</comment>
<dbReference type="AlphaFoldDB" id="A0A8J2YDN4"/>
<dbReference type="Proteomes" id="UP000625210">
    <property type="component" value="Unassembled WGS sequence"/>
</dbReference>
<reference evidence="1" key="1">
    <citation type="journal article" date="2014" name="Int. J. Syst. Evol. Microbiol.">
        <title>Complete genome sequence of Corynebacterium casei LMG S-19264T (=DSM 44701T), isolated from a smear-ripened cheese.</title>
        <authorList>
            <consortium name="US DOE Joint Genome Institute (JGI-PGF)"/>
            <person name="Walter F."/>
            <person name="Albersmeier A."/>
            <person name="Kalinowski J."/>
            <person name="Ruckert C."/>
        </authorList>
    </citation>
    <scope>NUCLEOTIDE SEQUENCE</scope>
    <source>
        <strain evidence="1">CGMCC 1.15179</strain>
    </source>
</reference>
<organism evidence="1 2">
    <name type="scientific">Marinithermofilum abyssi</name>
    <dbReference type="NCBI Taxonomy" id="1571185"/>
    <lineage>
        <taxon>Bacteria</taxon>
        <taxon>Bacillati</taxon>
        <taxon>Bacillota</taxon>
        <taxon>Bacilli</taxon>
        <taxon>Bacillales</taxon>
        <taxon>Thermoactinomycetaceae</taxon>
        <taxon>Marinithermofilum</taxon>
    </lineage>
</organism>
<evidence type="ECO:0000313" key="2">
    <source>
        <dbReference type="Proteomes" id="UP000625210"/>
    </source>
</evidence>
<reference evidence="1" key="2">
    <citation type="submission" date="2020-09" db="EMBL/GenBank/DDBJ databases">
        <authorList>
            <person name="Sun Q."/>
            <person name="Zhou Y."/>
        </authorList>
    </citation>
    <scope>NUCLEOTIDE SEQUENCE</scope>
    <source>
        <strain evidence="1">CGMCC 1.15179</strain>
    </source>
</reference>
<accession>A0A8J2YDN4</accession>
<protein>
    <submittedName>
        <fullName evidence="1">Uncharacterized protein</fullName>
    </submittedName>
</protein>
<name>A0A8J2YDN4_9BACL</name>
<sequence>MHFGFTEWGSNQISRIALDGEITDPVNLESPNIFGFFTKPAWLRFAEERKNTCTSYMPNQ</sequence>
<evidence type="ECO:0000313" key="1">
    <source>
        <dbReference type="EMBL" id="GGE12223.1"/>
    </source>
</evidence>
<dbReference type="EMBL" id="BMHQ01000003">
    <property type="protein sequence ID" value="GGE12223.1"/>
    <property type="molecule type" value="Genomic_DNA"/>
</dbReference>
<proteinExistence type="predicted"/>
<gene>
    <name evidence="1" type="ORF">GCM10011571_12020</name>
</gene>